<evidence type="ECO:0000256" key="3">
    <source>
        <dbReference type="ARBA" id="ARBA00022490"/>
    </source>
</evidence>
<dbReference type="SUPFAM" id="SSF52954">
    <property type="entry name" value="Class II aaRS ABD-related"/>
    <property type="match status" value="1"/>
</dbReference>
<dbReference type="InterPro" id="IPR004500">
    <property type="entry name" value="Pro-tRNA-synth_IIa_bac-type"/>
</dbReference>
<evidence type="ECO:0000256" key="1">
    <source>
        <dbReference type="ARBA" id="ARBA00004496"/>
    </source>
</evidence>
<comment type="similarity">
    <text evidence="10">Belongs to the class-II aminoacyl-tRNA synthetase family. ProS type 1 subfamily.</text>
</comment>
<feature type="domain" description="Aminoacyl-transfer RNA synthetases class-II family profile" evidence="11">
    <location>
        <begin position="38"/>
        <end position="466"/>
    </location>
</feature>
<dbReference type="Pfam" id="PF04073">
    <property type="entry name" value="tRNA_edit"/>
    <property type="match status" value="1"/>
</dbReference>
<dbReference type="GO" id="GO:0004827">
    <property type="term" value="F:proline-tRNA ligase activity"/>
    <property type="evidence" value="ECO:0007669"/>
    <property type="project" value="UniProtKB-UniRule"/>
</dbReference>
<dbReference type="InterPro" id="IPR050062">
    <property type="entry name" value="Pro-tRNA_synthetase"/>
</dbReference>
<evidence type="ECO:0000256" key="2">
    <source>
        <dbReference type="ARBA" id="ARBA00011738"/>
    </source>
</evidence>
<comment type="function">
    <text evidence="10">Catalyzes the attachment of proline to tRNA(Pro) in a two-step reaction: proline is first activated by ATP to form Pro-AMP and then transferred to the acceptor end of tRNA(Pro). As ProRS can inadvertently accommodate and process non-cognate amino acids such as alanine and cysteine, to avoid such errors it has two additional distinct editing activities against alanine. One activity is designated as 'pretransfer' editing and involves the tRNA(Pro)-independent hydrolysis of activated Ala-AMP. The other activity is designated 'posttransfer' editing and involves deacylation of mischarged Ala-tRNA(Pro). The misacylated Cys-tRNA(Pro) is not edited by ProRS.</text>
</comment>
<dbReference type="Pfam" id="PF03129">
    <property type="entry name" value="HGTP_anticodon"/>
    <property type="match status" value="1"/>
</dbReference>
<proteinExistence type="inferred from homology"/>
<evidence type="ECO:0000313" key="13">
    <source>
        <dbReference type="Proteomes" id="UP000230859"/>
    </source>
</evidence>
<dbReference type="InterPro" id="IPR045864">
    <property type="entry name" value="aa-tRNA-synth_II/BPL/LPL"/>
</dbReference>
<dbReference type="InterPro" id="IPR044140">
    <property type="entry name" value="ProRS_anticodon_short"/>
</dbReference>
<dbReference type="GO" id="GO:0002161">
    <property type="term" value="F:aminoacyl-tRNA deacylase activity"/>
    <property type="evidence" value="ECO:0007669"/>
    <property type="project" value="InterPro"/>
</dbReference>
<evidence type="ECO:0000256" key="6">
    <source>
        <dbReference type="ARBA" id="ARBA00022840"/>
    </source>
</evidence>
<keyword evidence="7 10" id="KW-0648">Protein biosynthesis</keyword>
<protein>
    <recommendedName>
        <fullName evidence="10">Proline--tRNA ligase</fullName>
        <ecNumber evidence="10">6.1.1.15</ecNumber>
    </recommendedName>
    <alternativeName>
        <fullName evidence="10">Prolyl-tRNA synthetase</fullName>
        <shortName evidence="10">ProRS</shortName>
    </alternativeName>
</protein>
<comment type="catalytic activity">
    <reaction evidence="9 10">
        <text>tRNA(Pro) + L-proline + ATP = L-prolyl-tRNA(Pro) + AMP + diphosphate</text>
        <dbReference type="Rhea" id="RHEA:14305"/>
        <dbReference type="Rhea" id="RHEA-COMP:9700"/>
        <dbReference type="Rhea" id="RHEA-COMP:9702"/>
        <dbReference type="ChEBI" id="CHEBI:30616"/>
        <dbReference type="ChEBI" id="CHEBI:33019"/>
        <dbReference type="ChEBI" id="CHEBI:60039"/>
        <dbReference type="ChEBI" id="CHEBI:78442"/>
        <dbReference type="ChEBI" id="CHEBI:78532"/>
        <dbReference type="ChEBI" id="CHEBI:456215"/>
        <dbReference type="EC" id="6.1.1.15"/>
    </reaction>
</comment>
<name>A0A2H0LT75_9BACT</name>
<dbReference type="NCBIfam" id="TIGR00409">
    <property type="entry name" value="proS_fam_II"/>
    <property type="match status" value="1"/>
</dbReference>
<dbReference type="GO" id="GO:0005829">
    <property type="term" value="C:cytosol"/>
    <property type="evidence" value="ECO:0007669"/>
    <property type="project" value="TreeGrafter"/>
</dbReference>
<dbReference type="Gene3D" id="3.90.960.10">
    <property type="entry name" value="YbaK/aminoacyl-tRNA synthetase-associated domain"/>
    <property type="match status" value="1"/>
</dbReference>
<keyword evidence="3 10" id="KW-0963">Cytoplasm</keyword>
<dbReference type="InterPro" id="IPR007214">
    <property type="entry name" value="YbaK/aa-tRNA-synth-assoc-dom"/>
</dbReference>
<dbReference type="HAMAP" id="MF_01569">
    <property type="entry name" value="Pro_tRNA_synth_type1"/>
    <property type="match status" value="1"/>
</dbReference>
<dbReference type="PRINTS" id="PR01046">
    <property type="entry name" value="TRNASYNTHPRO"/>
</dbReference>
<dbReference type="Pfam" id="PF00587">
    <property type="entry name" value="tRNA-synt_2b"/>
    <property type="match status" value="1"/>
</dbReference>
<dbReference type="Gene3D" id="3.30.930.10">
    <property type="entry name" value="Bira Bifunctional Protein, Domain 2"/>
    <property type="match status" value="2"/>
</dbReference>
<comment type="domain">
    <text evidence="10">Consists of three domains: the N-terminal catalytic domain, the editing domain and the C-terminal anticodon-binding domain.</text>
</comment>
<dbReference type="Proteomes" id="UP000230859">
    <property type="component" value="Unassembled WGS sequence"/>
</dbReference>
<evidence type="ECO:0000313" key="12">
    <source>
        <dbReference type="EMBL" id="PIQ87566.1"/>
    </source>
</evidence>
<comment type="subunit">
    <text evidence="2 10">Homodimer.</text>
</comment>
<keyword evidence="8 10" id="KW-0030">Aminoacyl-tRNA synthetase</keyword>
<evidence type="ECO:0000256" key="4">
    <source>
        <dbReference type="ARBA" id="ARBA00022598"/>
    </source>
</evidence>
<dbReference type="EC" id="6.1.1.15" evidence="10"/>
<evidence type="ECO:0000259" key="11">
    <source>
        <dbReference type="PROSITE" id="PS50862"/>
    </source>
</evidence>
<dbReference type="Gene3D" id="3.40.50.800">
    <property type="entry name" value="Anticodon-binding domain"/>
    <property type="match status" value="1"/>
</dbReference>
<dbReference type="CDD" id="cd04334">
    <property type="entry name" value="ProRS-INS"/>
    <property type="match status" value="1"/>
</dbReference>
<dbReference type="AlphaFoldDB" id="A0A2H0LT75"/>
<keyword evidence="5 10" id="KW-0547">Nucleotide-binding</keyword>
<dbReference type="GO" id="GO:0006433">
    <property type="term" value="P:prolyl-tRNA aminoacylation"/>
    <property type="evidence" value="ECO:0007669"/>
    <property type="project" value="UniProtKB-UniRule"/>
</dbReference>
<dbReference type="PANTHER" id="PTHR42753:SF2">
    <property type="entry name" value="PROLINE--TRNA LIGASE"/>
    <property type="match status" value="1"/>
</dbReference>
<gene>
    <name evidence="10" type="primary">proS</name>
    <name evidence="12" type="ORF">COV74_00395</name>
</gene>
<comment type="subcellular location">
    <subcellularLocation>
        <location evidence="1 10">Cytoplasm</location>
    </subcellularLocation>
</comment>
<keyword evidence="6 10" id="KW-0067">ATP-binding</keyword>
<dbReference type="CDD" id="cd00861">
    <property type="entry name" value="ProRS_anticodon_short"/>
    <property type="match status" value="1"/>
</dbReference>
<dbReference type="GO" id="GO:0005524">
    <property type="term" value="F:ATP binding"/>
    <property type="evidence" value="ECO:0007669"/>
    <property type="project" value="UniProtKB-UniRule"/>
</dbReference>
<evidence type="ECO:0000256" key="7">
    <source>
        <dbReference type="ARBA" id="ARBA00022917"/>
    </source>
</evidence>
<accession>A0A2H0LT75</accession>
<dbReference type="InterPro" id="IPR036621">
    <property type="entry name" value="Anticodon-bd_dom_sf"/>
</dbReference>
<dbReference type="InterPro" id="IPR004154">
    <property type="entry name" value="Anticodon-bd"/>
</dbReference>
<dbReference type="PROSITE" id="PS50862">
    <property type="entry name" value="AA_TRNA_LIGASE_II"/>
    <property type="match status" value="1"/>
</dbReference>
<evidence type="ECO:0000256" key="8">
    <source>
        <dbReference type="ARBA" id="ARBA00023146"/>
    </source>
</evidence>
<dbReference type="PANTHER" id="PTHR42753">
    <property type="entry name" value="MITOCHONDRIAL RIBOSOME PROTEIN L39/PROLYL-TRNA LIGASE FAMILY MEMBER"/>
    <property type="match status" value="1"/>
</dbReference>
<dbReference type="InterPro" id="IPR006195">
    <property type="entry name" value="aa-tRNA-synth_II"/>
</dbReference>
<dbReference type="InterPro" id="IPR023717">
    <property type="entry name" value="Pro-tRNA-Synthase_IIa_type1"/>
</dbReference>
<dbReference type="InterPro" id="IPR002316">
    <property type="entry name" value="Pro-tRNA-ligase_IIa"/>
</dbReference>
<evidence type="ECO:0000256" key="5">
    <source>
        <dbReference type="ARBA" id="ARBA00022741"/>
    </source>
</evidence>
<dbReference type="InterPro" id="IPR036754">
    <property type="entry name" value="YbaK/aa-tRNA-synt-asso_dom_sf"/>
</dbReference>
<dbReference type="EMBL" id="PCVY01000003">
    <property type="protein sequence ID" value="PIQ87566.1"/>
    <property type="molecule type" value="Genomic_DNA"/>
</dbReference>
<organism evidence="12 13">
    <name type="scientific">Candidatus Abzuiibacterium crystallinum</name>
    <dbReference type="NCBI Taxonomy" id="1974748"/>
    <lineage>
        <taxon>Bacteria</taxon>
        <taxon>Pseudomonadati</taxon>
        <taxon>Candidatus Omnitrophota</taxon>
        <taxon>Candidatus Abzuiibacterium</taxon>
    </lineage>
</organism>
<reference evidence="12 13" key="1">
    <citation type="submission" date="2017-09" db="EMBL/GenBank/DDBJ databases">
        <title>Depth-based differentiation of microbial function through sediment-hosted aquifers and enrichment of novel symbionts in the deep terrestrial subsurface.</title>
        <authorList>
            <person name="Probst A.J."/>
            <person name="Ladd B."/>
            <person name="Jarett J.K."/>
            <person name="Geller-Mcgrath D.E."/>
            <person name="Sieber C.M."/>
            <person name="Emerson J.B."/>
            <person name="Anantharaman K."/>
            <person name="Thomas B.C."/>
            <person name="Malmstrom R."/>
            <person name="Stieglmeier M."/>
            <person name="Klingl A."/>
            <person name="Woyke T."/>
            <person name="Ryan C.M."/>
            <person name="Banfield J.F."/>
        </authorList>
    </citation>
    <scope>NUCLEOTIDE SEQUENCE [LARGE SCALE GENOMIC DNA]</scope>
    <source>
        <strain evidence="12">CG11_big_fil_rev_8_21_14_0_20_45_26</strain>
    </source>
</reference>
<dbReference type="SUPFAM" id="SSF55681">
    <property type="entry name" value="Class II aaRS and biotin synthetases"/>
    <property type="match status" value="1"/>
</dbReference>
<dbReference type="InterPro" id="IPR033730">
    <property type="entry name" value="ProRS_core_prok"/>
</dbReference>
<evidence type="ECO:0000256" key="10">
    <source>
        <dbReference type="HAMAP-Rule" id="MF_01569"/>
    </source>
</evidence>
<sequence length="575" mass="65289">MLWRETLIPTLRDIPKEAEATSHRLMLKAGYIRKLSAGVYSYLPLGFRVLNKIIAIIRQEMARVHAEEVLLPALHPAELWRRTGRYEALGQDKISFTNRSGQEFVLGPTHEEVITELAGAYVQSYQDLPFSLYQIQTKFRDELRPRFGIVRTKEFIMKDAYSFHQDEADLKQTYQKFYRAYERIMKRCGLAIVVVSADPGIMGGKVSDEFMVISPYGEDHIAISKEKNICVSRDLAFRTIQKQQNAKKEQQLPLEKFETPNLRTVEELCARFKLKANQLVKTILYIVDSKPVAACVPGQSEVNEFKLRKLLNTANVRQATAQEIKRITNAPVGFSGPVGLKDVRIIADADVAGMSNFVTGANEADMHLRHVNIDRDFKADSVADIRYVEEGDCPPDSNKPYQLQTAMEVGHIFQLGTRYTQSLSATYRNEKGETHPIVMGCYGIGVNRLIAASIDQHHDDKGIVFPISIAPFHVHLITVNQKHEPSCELAARLYEQLKKENIDVLYDNRDVRAGVKFNDADLIGMPMQLIIGEKNLAKKMIEIKIRATKESYQVDQEQAFSEVTKQLNGMLEKLK</sequence>
<keyword evidence="4 10" id="KW-0436">Ligase</keyword>
<dbReference type="CDD" id="cd00779">
    <property type="entry name" value="ProRS_core_prok"/>
    <property type="match status" value="1"/>
</dbReference>
<dbReference type="SUPFAM" id="SSF55826">
    <property type="entry name" value="YbaK/ProRS associated domain"/>
    <property type="match status" value="1"/>
</dbReference>
<dbReference type="InterPro" id="IPR002314">
    <property type="entry name" value="aa-tRNA-synt_IIb"/>
</dbReference>
<comment type="caution">
    <text evidence="12">The sequence shown here is derived from an EMBL/GenBank/DDBJ whole genome shotgun (WGS) entry which is preliminary data.</text>
</comment>
<dbReference type="NCBIfam" id="NF006625">
    <property type="entry name" value="PRK09194.1"/>
    <property type="match status" value="1"/>
</dbReference>
<evidence type="ECO:0000256" key="9">
    <source>
        <dbReference type="ARBA" id="ARBA00047671"/>
    </source>
</evidence>